<dbReference type="Proteomes" id="UP000813463">
    <property type="component" value="Chromosome 3"/>
</dbReference>
<dbReference type="RefSeq" id="XP_056694703.1">
    <property type="nucleotide sequence ID" value="XM_056838725.1"/>
</dbReference>
<keyword evidence="1" id="KW-1185">Reference proteome</keyword>
<dbReference type="InterPro" id="IPR049065">
    <property type="entry name" value="Nakanori"/>
</dbReference>
<dbReference type="GeneID" id="110793068"/>
<evidence type="ECO:0000313" key="2">
    <source>
        <dbReference type="RefSeq" id="XP_056694702.1"/>
    </source>
</evidence>
<dbReference type="RefSeq" id="XP_056694702.1">
    <property type="nucleotide sequence ID" value="XM_056838724.1"/>
</dbReference>
<evidence type="ECO:0000313" key="3">
    <source>
        <dbReference type="RefSeq" id="XP_056694703.1"/>
    </source>
</evidence>
<dbReference type="InterPro" id="IPR053085">
    <property type="entry name" value="Jasmonate-induced_protein"/>
</dbReference>
<gene>
    <name evidence="2 3 4" type="primary">LOC110793068</name>
</gene>
<dbReference type="PANTHER" id="PTHR36482:SF6">
    <property type="entry name" value="JASMONATE-INDUCED PROTEIN HOMOLOG"/>
    <property type="match status" value="1"/>
</dbReference>
<sequence length="190" mass="20551">MISTQVPQDQTVLDELVKQAQSDASARMAEINLSQGRVTLLGSLRNATGGSMNFHDDKIWSGEIFQRYQDVVANGGNAAFSLLANIQNGIKSAVVYSGRNVNTGGQHQCGWLVAWSNPQDRHAKKVYVDCGPIAKYTNINWGSIETELNKSSANSSHSDPSTGTVVQARIFPMEDPVHSGSDGIIIAEFK</sequence>
<dbReference type="RefSeq" id="XP_056694704.1">
    <property type="nucleotide sequence ID" value="XM_056838726.1"/>
</dbReference>
<reference evidence="1" key="1">
    <citation type="journal article" date="2021" name="Nat. Commun.">
        <title>Genomic analyses provide insights into spinach domestication and the genetic basis of agronomic traits.</title>
        <authorList>
            <person name="Cai X."/>
            <person name="Sun X."/>
            <person name="Xu C."/>
            <person name="Sun H."/>
            <person name="Wang X."/>
            <person name="Ge C."/>
            <person name="Zhang Z."/>
            <person name="Wang Q."/>
            <person name="Fei Z."/>
            <person name="Jiao C."/>
            <person name="Wang Q."/>
        </authorList>
    </citation>
    <scope>NUCLEOTIDE SEQUENCE [LARGE SCALE GENOMIC DNA]</scope>
    <source>
        <strain evidence="1">cv. Varoflay</strain>
    </source>
</reference>
<protein>
    <submittedName>
        <fullName evidence="2 3">Jasmonate-induced protein homolog</fullName>
    </submittedName>
</protein>
<evidence type="ECO:0000313" key="4">
    <source>
        <dbReference type="RefSeq" id="XP_056694704.1"/>
    </source>
</evidence>
<reference evidence="2 3" key="2">
    <citation type="submission" date="2025-05" db="UniProtKB">
        <authorList>
            <consortium name="RefSeq"/>
        </authorList>
    </citation>
    <scope>IDENTIFICATION</scope>
    <source>
        <tissue evidence="2 3">Leaf</tissue>
    </source>
</reference>
<name>A0ABM3RGG0_SPIOL</name>
<organism evidence="1 3">
    <name type="scientific">Spinacia oleracea</name>
    <name type="common">Spinach</name>
    <dbReference type="NCBI Taxonomy" id="3562"/>
    <lineage>
        <taxon>Eukaryota</taxon>
        <taxon>Viridiplantae</taxon>
        <taxon>Streptophyta</taxon>
        <taxon>Embryophyta</taxon>
        <taxon>Tracheophyta</taxon>
        <taxon>Spermatophyta</taxon>
        <taxon>Magnoliopsida</taxon>
        <taxon>eudicotyledons</taxon>
        <taxon>Gunneridae</taxon>
        <taxon>Pentapetalae</taxon>
        <taxon>Caryophyllales</taxon>
        <taxon>Chenopodiaceae</taxon>
        <taxon>Chenopodioideae</taxon>
        <taxon>Anserineae</taxon>
        <taxon>Spinacia</taxon>
    </lineage>
</organism>
<proteinExistence type="predicted"/>
<evidence type="ECO:0000313" key="1">
    <source>
        <dbReference type="Proteomes" id="UP000813463"/>
    </source>
</evidence>
<dbReference type="Pfam" id="PF21230">
    <property type="entry name" value="Nakanori"/>
    <property type="match status" value="1"/>
</dbReference>
<dbReference type="PANTHER" id="PTHR36482">
    <property type="entry name" value="OSJNBA0024J22.15 PROTEIN"/>
    <property type="match status" value="1"/>
</dbReference>
<accession>A0ABM3RGG0</accession>